<feature type="region of interest" description="Disordered" evidence="1">
    <location>
        <begin position="1"/>
        <end position="20"/>
    </location>
</feature>
<accession>A0A642UKM9</accession>
<proteinExistence type="predicted"/>
<keyword evidence="3" id="KW-1185">Reference proteome</keyword>
<dbReference type="Proteomes" id="UP000761534">
    <property type="component" value="Unassembled WGS sequence"/>
</dbReference>
<comment type="caution">
    <text evidence="2">The sequence shown here is derived from an EMBL/GenBank/DDBJ whole genome shotgun (WGS) entry which is preliminary data.</text>
</comment>
<protein>
    <submittedName>
        <fullName evidence="2">Uncharacterized protein</fullName>
    </submittedName>
</protein>
<dbReference type="AlphaFoldDB" id="A0A642UKM9"/>
<sequence length="140" mass="16066">MEMIDDLQNVIVDENDSPVQGEEVVITRCGQLEFKKKPKKEKLSIKGDKELEKSSEDQIPPSSRDPDPSAQRKGQIDQNDNKDPHRTGQHGKTQQPSRPRRRSASRQDVPEVILKGRGAMKYKEHHSSRRNKSPDYGRLR</sequence>
<dbReference type="VEuPathDB" id="FungiDB:TRICI_006149"/>
<organism evidence="2 3">
    <name type="scientific">Trichomonascus ciferrii</name>
    <dbReference type="NCBI Taxonomy" id="44093"/>
    <lineage>
        <taxon>Eukaryota</taxon>
        <taxon>Fungi</taxon>
        <taxon>Dikarya</taxon>
        <taxon>Ascomycota</taxon>
        <taxon>Saccharomycotina</taxon>
        <taxon>Dipodascomycetes</taxon>
        <taxon>Dipodascales</taxon>
        <taxon>Trichomonascaceae</taxon>
        <taxon>Trichomonascus</taxon>
        <taxon>Trichomonascus ciferrii complex</taxon>
    </lineage>
</organism>
<evidence type="ECO:0000313" key="3">
    <source>
        <dbReference type="Proteomes" id="UP000761534"/>
    </source>
</evidence>
<dbReference type="EMBL" id="SWFS01000495">
    <property type="protein sequence ID" value="KAA8900770.1"/>
    <property type="molecule type" value="Genomic_DNA"/>
</dbReference>
<gene>
    <name evidence="2" type="ORF">TRICI_006149</name>
</gene>
<feature type="region of interest" description="Disordered" evidence="1">
    <location>
        <begin position="36"/>
        <end position="140"/>
    </location>
</feature>
<feature type="compositionally biased region" description="Basic and acidic residues" evidence="1">
    <location>
        <begin position="41"/>
        <end position="56"/>
    </location>
</feature>
<reference evidence="2" key="1">
    <citation type="journal article" date="2019" name="G3 (Bethesda)">
        <title>Genome Assemblies of Two Rare Opportunistic Yeast Pathogens: Diutina rugosa (syn. Candida rugosa) and Trichomonascus ciferrii (syn. Candida ciferrii).</title>
        <authorList>
            <person name="Mixao V."/>
            <person name="Saus E."/>
            <person name="Hansen A.P."/>
            <person name="Lass-Florl C."/>
            <person name="Gabaldon T."/>
        </authorList>
    </citation>
    <scope>NUCLEOTIDE SEQUENCE</scope>
    <source>
        <strain evidence="2">CBS 4856</strain>
    </source>
</reference>
<evidence type="ECO:0000256" key="1">
    <source>
        <dbReference type="SAM" id="MobiDB-lite"/>
    </source>
</evidence>
<name>A0A642UKM9_9ASCO</name>
<evidence type="ECO:0000313" key="2">
    <source>
        <dbReference type="EMBL" id="KAA8900770.1"/>
    </source>
</evidence>
<feature type="compositionally biased region" description="Basic residues" evidence="1">
    <location>
        <begin position="118"/>
        <end position="131"/>
    </location>
</feature>